<evidence type="ECO:0000256" key="4">
    <source>
        <dbReference type="ARBA" id="ARBA00023163"/>
    </source>
</evidence>
<dbReference type="Proteomes" id="UP001154078">
    <property type="component" value="Chromosome 6"/>
</dbReference>
<keyword evidence="4" id="KW-0804">Transcription</keyword>
<dbReference type="GO" id="GO:0046695">
    <property type="term" value="C:SLIK (SAGA-like) complex"/>
    <property type="evidence" value="ECO:0007669"/>
    <property type="project" value="InterPro"/>
</dbReference>
<keyword evidence="5" id="KW-0539">Nucleus</keyword>
<dbReference type="PANTHER" id="PTHR10221:SF9">
    <property type="entry name" value="TRANSCRIPTION INITIATION FACTOR TFIID SUBUNIT 6"/>
    <property type="match status" value="1"/>
</dbReference>
<dbReference type="GO" id="GO:0016251">
    <property type="term" value="F:RNA polymerase II general transcription initiation factor activity"/>
    <property type="evidence" value="ECO:0007669"/>
    <property type="project" value="InterPro"/>
</dbReference>
<evidence type="ECO:0000256" key="1">
    <source>
        <dbReference type="ARBA" id="ARBA00004123"/>
    </source>
</evidence>
<dbReference type="InterPro" id="IPR009072">
    <property type="entry name" value="Histone-fold"/>
</dbReference>
<evidence type="ECO:0000256" key="6">
    <source>
        <dbReference type="SAM" id="MobiDB-lite"/>
    </source>
</evidence>
<feature type="compositionally biased region" description="Polar residues" evidence="6">
    <location>
        <begin position="23"/>
        <end position="33"/>
    </location>
</feature>
<dbReference type="OrthoDB" id="6621890at2759"/>
<evidence type="ECO:0000256" key="2">
    <source>
        <dbReference type="ARBA" id="ARBA00007688"/>
    </source>
</evidence>
<dbReference type="GO" id="GO:0000124">
    <property type="term" value="C:SAGA complex"/>
    <property type="evidence" value="ECO:0007669"/>
    <property type="project" value="InterPro"/>
</dbReference>
<evidence type="ECO:0000313" key="8">
    <source>
        <dbReference type="Proteomes" id="UP001154078"/>
    </source>
</evidence>
<dbReference type="PANTHER" id="PTHR10221">
    <property type="entry name" value="TRANSCRIPTION INITIATION FACTOR TFIID SUBUNIT 6"/>
    <property type="match status" value="1"/>
</dbReference>
<sequence length="552" mass="63548">MPSTSITLKPKKPSKEKEKRKSQTGQIELNNHVGNDKGSPVKDNNNKQYAGIGPESICIYAEHLSEDIYKSVSEDFRKSREICNILTEDINYKLRYIIHDALLKAKLCGRNNISSKDISQSFEGLQLEKVYGASSNPNWLPLTDQLGTINCLYLDDTKINLMDLAEEEQFYTQPGDLVISKSWYPEEISNQLKQYFTTVCQSVVSSDCKLRQTALKDISENPKIGPIIEWFYHFGYLLLSKDITYDCLTLRALELIDTLESSPLGSANVSEKQLKLLVRLLLQRLLKSVTTDEVLKPMCSILANLCLRVPLREFVIQKINQKLHSLFSCPLNVLMIVSYIGIDAIREIFLPNTNYFLGRVVQRNDCELLHTVLSIYNIICRAEIHGCDTYHLYHRIFGDGLVPFWRHTYIREKAPPKENSNHEHLKVQLLRTRKKIIYDSIKKKKELHFDSHYTNGINGMSLEEVLSLPMDNNYCDNDLDKVDLSSVFDLPTEKCRIKTILDDERIKRLPYIKETSVTIGKMSLSLPLSVLNFHKPKFRSKCCNHTLLQYNL</sequence>
<evidence type="ECO:0000256" key="5">
    <source>
        <dbReference type="ARBA" id="ARBA00023242"/>
    </source>
</evidence>
<organism evidence="7 8">
    <name type="scientific">Brassicogethes aeneus</name>
    <name type="common">Rape pollen beetle</name>
    <name type="synonym">Meligethes aeneus</name>
    <dbReference type="NCBI Taxonomy" id="1431903"/>
    <lineage>
        <taxon>Eukaryota</taxon>
        <taxon>Metazoa</taxon>
        <taxon>Ecdysozoa</taxon>
        <taxon>Arthropoda</taxon>
        <taxon>Hexapoda</taxon>
        <taxon>Insecta</taxon>
        <taxon>Pterygota</taxon>
        <taxon>Neoptera</taxon>
        <taxon>Endopterygota</taxon>
        <taxon>Coleoptera</taxon>
        <taxon>Polyphaga</taxon>
        <taxon>Cucujiformia</taxon>
        <taxon>Nitidulidae</taxon>
        <taxon>Meligethinae</taxon>
        <taxon>Brassicogethes</taxon>
    </lineage>
</organism>
<feature type="region of interest" description="Disordered" evidence="6">
    <location>
        <begin position="1"/>
        <end position="46"/>
    </location>
</feature>
<keyword evidence="3" id="KW-0805">Transcription regulation</keyword>
<accession>A0A9P0B815</accession>
<dbReference type="Gene3D" id="1.10.20.10">
    <property type="entry name" value="Histone, subunit A"/>
    <property type="match status" value="1"/>
</dbReference>
<keyword evidence="8" id="KW-1185">Reference proteome</keyword>
<gene>
    <name evidence="7" type="ORF">MELIAE_LOCUS9671</name>
</gene>
<dbReference type="SUPFAM" id="SSF47113">
    <property type="entry name" value="Histone-fold"/>
    <property type="match status" value="1"/>
</dbReference>
<dbReference type="GO" id="GO:0005669">
    <property type="term" value="C:transcription factor TFIID complex"/>
    <property type="evidence" value="ECO:0007669"/>
    <property type="project" value="InterPro"/>
</dbReference>
<dbReference type="AlphaFoldDB" id="A0A9P0B815"/>
<evidence type="ECO:0000313" key="7">
    <source>
        <dbReference type="EMBL" id="CAH0559626.1"/>
    </source>
</evidence>
<comment type="subcellular location">
    <subcellularLocation>
        <location evidence="1">Nucleus</location>
    </subcellularLocation>
</comment>
<dbReference type="InterPro" id="IPR037796">
    <property type="entry name" value="TAF6"/>
</dbReference>
<reference evidence="7" key="1">
    <citation type="submission" date="2021-12" db="EMBL/GenBank/DDBJ databases">
        <authorList>
            <person name="King R."/>
        </authorList>
    </citation>
    <scope>NUCLEOTIDE SEQUENCE</scope>
</reference>
<comment type="similarity">
    <text evidence="2">Belongs to the TAF6 family.</text>
</comment>
<protein>
    <submittedName>
        <fullName evidence="7">Uncharacterized protein</fullName>
    </submittedName>
</protein>
<evidence type="ECO:0000256" key="3">
    <source>
        <dbReference type="ARBA" id="ARBA00023015"/>
    </source>
</evidence>
<dbReference type="GO" id="GO:0046982">
    <property type="term" value="F:protein heterodimerization activity"/>
    <property type="evidence" value="ECO:0007669"/>
    <property type="project" value="InterPro"/>
</dbReference>
<dbReference type="GO" id="GO:0003713">
    <property type="term" value="F:transcription coactivator activity"/>
    <property type="evidence" value="ECO:0007669"/>
    <property type="project" value="TreeGrafter"/>
</dbReference>
<proteinExistence type="inferred from homology"/>
<dbReference type="GO" id="GO:0051123">
    <property type="term" value="P:RNA polymerase II preinitiation complex assembly"/>
    <property type="evidence" value="ECO:0007669"/>
    <property type="project" value="TreeGrafter"/>
</dbReference>
<dbReference type="EMBL" id="OV121137">
    <property type="protein sequence ID" value="CAH0559626.1"/>
    <property type="molecule type" value="Genomic_DNA"/>
</dbReference>
<name>A0A9P0B815_BRAAE</name>